<evidence type="ECO:0000313" key="2">
    <source>
        <dbReference type="EMBL" id="KAB1657264.1"/>
    </source>
</evidence>
<dbReference type="InterPro" id="IPR027417">
    <property type="entry name" value="P-loop_NTPase"/>
</dbReference>
<dbReference type="RefSeq" id="WP_158040430.1">
    <property type="nucleotide sequence ID" value="NZ_JACCFV010000001.1"/>
</dbReference>
<dbReference type="GO" id="GO:0016887">
    <property type="term" value="F:ATP hydrolysis activity"/>
    <property type="evidence" value="ECO:0007669"/>
    <property type="project" value="InterPro"/>
</dbReference>
<keyword evidence="2" id="KW-0067">ATP-binding</keyword>
<dbReference type="EMBL" id="WBJZ01000009">
    <property type="protein sequence ID" value="KAB1657264.1"/>
    <property type="molecule type" value="Genomic_DNA"/>
</dbReference>
<evidence type="ECO:0000313" key="3">
    <source>
        <dbReference type="Proteomes" id="UP000467240"/>
    </source>
</evidence>
<accession>A0A7J5BSH6</accession>
<name>A0A7J5BSH6_9MICO</name>
<keyword evidence="2" id="KW-0547">Nucleotide-binding</keyword>
<dbReference type="AlphaFoldDB" id="A0A7J5BSH6"/>
<evidence type="ECO:0000259" key="1">
    <source>
        <dbReference type="PROSITE" id="PS50893"/>
    </source>
</evidence>
<feature type="domain" description="ABC transporter" evidence="1">
    <location>
        <begin position="24"/>
        <end position="258"/>
    </location>
</feature>
<dbReference type="Gene3D" id="3.40.50.300">
    <property type="entry name" value="P-loop containing nucleotide triphosphate hydrolases"/>
    <property type="match status" value="1"/>
</dbReference>
<organism evidence="2 3">
    <name type="scientific">Pseudoclavibacter chungangensis</name>
    <dbReference type="NCBI Taxonomy" id="587635"/>
    <lineage>
        <taxon>Bacteria</taxon>
        <taxon>Bacillati</taxon>
        <taxon>Actinomycetota</taxon>
        <taxon>Actinomycetes</taxon>
        <taxon>Micrococcales</taxon>
        <taxon>Microbacteriaceae</taxon>
        <taxon>Pseudoclavibacter</taxon>
    </lineage>
</organism>
<proteinExistence type="predicted"/>
<dbReference type="GO" id="GO:0005524">
    <property type="term" value="F:ATP binding"/>
    <property type="evidence" value="ECO:0007669"/>
    <property type="project" value="UniProtKB-KW"/>
</dbReference>
<dbReference type="OrthoDB" id="9802264at2"/>
<dbReference type="Pfam" id="PF00005">
    <property type="entry name" value="ABC_tran"/>
    <property type="match status" value="1"/>
</dbReference>
<dbReference type="PANTHER" id="PTHR24220">
    <property type="entry name" value="IMPORT ATP-BINDING PROTEIN"/>
    <property type="match status" value="1"/>
</dbReference>
<reference evidence="2 3" key="1">
    <citation type="submission" date="2019-09" db="EMBL/GenBank/DDBJ databases">
        <title>Phylogeny of genus Pseudoclavibacter and closely related genus.</title>
        <authorList>
            <person name="Li Y."/>
        </authorList>
    </citation>
    <scope>NUCLEOTIDE SEQUENCE [LARGE SCALE GENOMIC DNA]</scope>
    <source>
        <strain evidence="2 3">DSM 23821</strain>
    </source>
</reference>
<protein>
    <submittedName>
        <fullName evidence="2">ATP-binding cassette domain-containing protein</fullName>
    </submittedName>
</protein>
<dbReference type="GO" id="GO:0022857">
    <property type="term" value="F:transmembrane transporter activity"/>
    <property type="evidence" value="ECO:0007669"/>
    <property type="project" value="TreeGrafter"/>
</dbReference>
<keyword evidence="3" id="KW-1185">Reference proteome</keyword>
<dbReference type="GO" id="GO:0005886">
    <property type="term" value="C:plasma membrane"/>
    <property type="evidence" value="ECO:0007669"/>
    <property type="project" value="TreeGrafter"/>
</dbReference>
<gene>
    <name evidence="2" type="ORF">F8O01_08435</name>
</gene>
<dbReference type="PROSITE" id="PS50893">
    <property type="entry name" value="ABC_TRANSPORTER_2"/>
    <property type="match status" value="1"/>
</dbReference>
<sequence>MTDPDVRTQHAPLGEATRLDRVALRVEGLTRNTGSTDAVHDVGFRVDRGELTAVMGAADGAAAGIMNVATGLQPAESGHAYIAGTDVCALSGVELARFRRANIGYLFRGIDLAGSRTVVGNIRLPFDLDERPISLQDARWLDRLVTSLGLASHLDCYPHELPPAQQQRVAIARALAPRPALVYGNEPGGDLDERDRRAITVLLRTMAMEYDLAVALVTADSGVGTAADRVVLVRDGTVAGTPRAMTAEELESELAVAA</sequence>
<comment type="caution">
    <text evidence="2">The sequence shown here is derived from an EMBL/GenBank/DDBJ whole genome shotgun (WGS) entry which is preliminary data.</text>
</comment>
<dbReference type="InterPro" id="IPR003439">
    <property type="entry name" value="ABC_transporter-like_ATP-bd"/>
</dbReference>
<dbReference type="InterPro" id="IPR015854">
    <property type="entry name" value="ABC_transpr_LolD-like"/>
</dbReference>
<dbReference type="Proteomes" id="UP000467240">
    <property type="component" value="Unassembled WGS sequence"/>
</dbReference>
<dbReference type="SUPFAM" id="SSF52540">
    <property type="entry name" value="P-loop containing nucleoside triphosphate hydrolases"/>
    <property type="match status" value="1"/>
</dbReference>